<organism evidence="2 3">
    <name type="scientific">Rhizobium grahamii CCGE 502</name>
    <dbReference type="NCBI Taxonomy" id="990285"/>
    <lineage>
        <taxon>Bacteria</taxon>
        <taxon>Pseudomonadati</taxon>
        <taxon>Pseudomonadota</taxon>
        <taxon>Alphaproteobacteria</taxon>
        <taxon>Hyphomicrobiales</taxon>
        <taxon>Rhizobiaceae</taxon>
        <taxon>Rhizobium/Agrobacterium group</taxon>
        <taxon>Rhizobium</taxon>
    </lineage>
</organism>
<feature type="transmembrane region" description="Helical" evidence="1">
    <location>
        <begin position="100"/>
        <end position="119"/>
    </location>
</feature>
<dbReference type="eggNOG" id="COG5446">
    <property type="taxonomic scope" value="Bacteria"/>
</dbReference>
<dbReference type="NCBIfam" id="TIGR02458">
    <property type="entry name" value="CbtA"/>
    <property type="match status" value="1"/>
</dbReference>
<dbReference type="HOGENOM" id="CLU_100583_0_0_5"/>
<protein>
    <submittedName>
        <fullName evidence="2">Cobalt transporter subunit CbtA</fullName>
    </submittedName>
</protein>
<keyword evidence="3" id="KW-1185">Reference proteome</keyword>
<feature type="transmembrane region" description="Helical" evidence="1">
    <location>
        <begin position="196"/>
        <end position="216"/>
    </location>
</feature>
<evidence type="ECO:0000313" key="3">
    <source>
        <dbReference type="Proteomes" id="UP000014411"/>
    </source>
</evidence>
<comment type="caution">
    <text evidence="2">The sequence shown here is derived from an EMBL/GenBank/DDBJ whole genome shotgun (WGS) entry which is preliminary data.</text>
</comment>
<dbReference type="InterPro" id="IPR012666">
    <property type="entry name" value="CbtA_put"/>
</dbReference>
<accession>S3HGE3</accession>
<dbReference type="AlphaFoldDB" id="S3HGE3"/>
<sequence>MAYFQRLFFLALLAGVVGGVIASTLNIAINVPSIMEAEAFEHAAEHQTAADQARHKHEQVSVFGRNLITLAAMVLAFVGYAFLVSVVAEVSGGLRTWGSGLFWGMGGFLAFNLVPAIGLPPELPGMPAADLGQRQLWWLCCACCTAGALLLAATVRKTAAYFASLVLLAAPFLYGAPTADGVATLVPEELQRHFVLGTLAAGLVAWVAMGVTLGVLRSGDRCRAVLG</sequence>
<keyword evidence="1" id="KW-0812">Transmembrane</keyword>
<feature type="transmembrane region" description="Helical" evidence="1">
    <location>
        <begin position="159"/>
        <end position="176"/>
    </location>
</feature>
<feature type="transmembrane region" description="Helical" evidence="1">
    <location>
        <begin position="67"/>
        <end position="88"/>
    </location>
</feature>
<dbReference type="Proteomes" id="UP000014411">
    <property type="component" value="Unassembled WGS sequence"/>
</dbReference>
<keyword evidence="1" id="KW-1133">Transmembrane helix</keyword>
<reference evidence="2 3" key="1">
    <citation type="journal article" date="2012" name="J. Bacteriol.">
        <title>Genome sequence of Rhizobium grahamii CCGE502, a broad-host-range symbiont with low nodulation competitiveness in Phaseolus vulgaris.</title>
        <authorList>
            <person name="Althabegoiti M.J."/>
            <person name="Lozano L."/>
            <person name="Torres-Tejerizo G."/>
            <person name="Ormeno-Orrillo E."/>
            <person name="Rogel M.A."/>
            <person name="Gonzalez V."/>
            <person name="Martinez-Romero E."/>
        </authorList>
    </citation>
    <scope>NUCLEOTIDE SEQUENCE [LARGE SCALE GENOMIC DNA]</scope>
    <source>
        <strain evidence="2 3">CCGE 502</strain>
    </source>
</reference>
<feature type="transmembrane region" description="Helical" evidence="1">
    <location>
        <begin position="135"/>
        <end position="152"/>
    </location>
</feature>
<dbReference type="STRING" id="990285.RGCCGE502_16170"/>
<keyword evidence="1" id="KW-0472">Membrane</keyword>
<proteinExistence type="predicted"/>
<gene>
    <name evidence="2" type="ORF">RGCCGE502_16170</name>
</gene>
<evidence type="ECO:0000313" key="2">
    <source>
        <dbReference type="EMBL" id="EPE97120.1"/>
    </source>
</evidence>
<dbReference type="Pfam" id="PF09490">
    <property type="entry name" value="CbtA"/>
    <property type="match status" value="1"/>
</dbReference>
<dbReference type="EMBL" id="AEYE02000016">
    <property type="protein sequence ID" value="EPE97120.1"/>
    <property type="molecule type" value="Genomic_DNA"/>
</dbReference>
<evidence type="ECO:0000256" key="1">
    <source>
        <dbReference type="SAM" id="Phobius"/>
    </source>
</evidence>
<name>S3HGE3_9HYPH</name>
<dbReference type="RefSeq" id="WP_016555235.1">
    <property type="nucleotide sequence ID" value="NZ_AEYE02000016.1"/>
</dbReference>